<keyword evidence="2" id="KW-0238">DNA-binding</keyword>
<dbReference type="SUPFAM" id="SSF53822">
    <property type="entry name" value="Periplasmic binding protein-like I"/>
    <property type="match status" value="1"/>
</dbReference>
<keyword evidence="1" id="KW-0805">Transcription regulation</keyword>
<dbReference type="Pfam" id="PF13377">
    <property type="entry name" value="Peripla_BP_3"/>
    <property type="match status" value="1"/>
</dbReference>
<dbReference type="InterPro" id="IPR010982">
    <property type="entry name" value="Lambda_DNA-bd_dom_sf"/>
</dbReference>
<evidence type="ECO:0000256" key="2">
    <source>
        <dbReference type="ARBA" id="ARBA00023125"/>
    </source>
</evidence>
<dbReference type="SUPFAM" id="SSF47413">
    <property type="entry name" value="lambda repressor-like DNA-binding domains"/>
    <property type="match status" value="1"/>
</dbReference>
<dbReference type="Proteomes" id="UP000307943">
    <property type="component" value="Unassembled WGS sequence"/>
</dbReference>
<dbReference type="RefSeq" id="WP_139605233.1">
    <property type="nucleotide sequence ID" value="NZ_VDCQ01000045.1"/>
</dbReference>
<name>A0A5C4T343_9BACL</name>
<accession>A0A5C4T343</accession>
<dbReference type="GO" id="GO:0000976">
    <property type="term" value="F:transcription cis-regulatory region binding"/>
    <property type="evidence" value="ECO:0007669"/>
    <property type="project" value="TreeGrafter"/>
</dbReference>
<dbReference type="PANTHER" id="PTHR30146">
    <property type="entry name" value="LACI-RELATED TRANSCRIPTIONAL REPRESSOR"/>
    <property type="match status" value="1"/>
</dbReference>
<protein>
    <submittedName>
        <fullName evidence="5">LacI family transcriptional regulator</fullName>
    </submittedName>
</protein>
<reference evidence="5 6" key="1">
    <citation type="submission" date="2019-05" db="EMBL/GenBank/DDBJ databases">
        <title>We sequenced the genome of Paenibacillus hemerocallicola KCTC 33185 for further insight into its adaptation and study the phylogeny of Paenibacillus.</title>
        <authorList>
            <person name="Narsing Rao M.P."/>
        </authorList>
    </citation>
    <scope>NUCLEOTIDE SEQUENCE [LARGE SCALE GENOMIC DNA]</scope>
    <source>
        <strain evidence="5 6">KCTC 33185</strain>
    </source>
</reference>
<dbReference type="CDD" id="cd01392">
    <property type="entry name" value="HTH_LacI"/>
    <property type="match status" value="1"/>
</dbReference>
<evidence type="ECO:0000313" key="5">
    <source>
        <dbReference type="EMBL" id="TNJ63306.1"/>
    </source>
</evidence>
<feature type="domain" description="HTH lacI-type" evidence="4">
    <location>
        <begin position="3"/>
        <end position="49"/>
    </location>
</feature>
<organism evidence="5 6">
    <name type="scientific">Paenibacillus hemerocallicola</name>
    <dbReference type="NCBI Taxonomy" id="1172614"/>
    <lineage>
        <taxon>Bacteria</taxon>
        <taxon>Bacillati</taxon>
        <taxon>Bacillota</taxon>
        <taxon>Bacilli</taxon>
        <taxon>Bacillales</taxon>
        <taxon>Paenibacillaceae</taxon>
        <taxon>Paenibacillus</taxon>
    </lineage>
</organism>
<evidence type="ECO:0000256" key="1">
    <source>
        <dbReference type="ARBA" id="ARBA00023015"/>
    </source>
</evidence>
<proteinExistence type="predicted"/>
<dbReference type="Gene3D" id="3.40.50.2300">
    <property type="match status" value="2"/>
</dbReference>
<dbReference type="OrthoDB" id="2531027at2"/>
<evidence type="ECO:0000259" key="4">
    <source>
        <dbReference type="PROSITE" id="PS50932"/>
    </source>
</evidence>
<evidence type="ECO:0000313" key="6">
    <source>
        <dbReference type="Proteomes" id="UP000307943"/>
    </source>
</evidence>
<keyword evidence="3" id="KW-0804">Transcription</keyword>
<evidence type="ECO:0000256" key="3">
    <source>
        <dbReference type="ARBA" id="ARBA00023163"/>
    </source>
</evidence>
<gene>
    <name evidence="5" type="ORF">FE784_26280</name>
</gene>
<dbReference type="PANTHER" id="PTHR30146:SF109">
    <property type="entry name" value="HTH-TYPE TRANSCRIPTIONAL REGULATOR GALS"/>
    <property type="match status" value="1"/>
</dbReference>
<dbReference type="AlphaFoldDB" id="A0A5C4T343"/>
<dbReference type="Pfam" id="PF00356">
    <property type="entry name" value="LacI"/>
    <property type="match status" value="1"/>
</dbReference>
<dbReference type="Gene3D" id="1.10.260.40">
    <property type="entry name" value="lambda repressor-like DNA-binding domains"/>
    <property type="match status" value="1"/>
</dbReference>
<dbReference type="InterPro" id="IPR028082">
    <property type="entry name" value="Peripla_BP_I"/>
</dbReference>
<dbReference type="InterPro" id="IPR000843">
    <property type="entry name" value="HTH_LacI"/>
</dbReference>
<dbReference type="PROSITE" id="PS50932">
    <property type="entry name" value="HTH_LACI_2"/>
    <property type="match status" value="1"/>
</dbReference>
<dbReference type="EMBL" id="VDCQ01000045">
    <property type="protein sequence ID" value="TNJ63306.1"/>
    <property type="molecule type" value="Genomic_DNA"/>
</dbReference>
<comment type="caution">
    <text evidence="5">The sequence shown here is derived from an EMBL/GenBank/DDBJ whole genome shotgun (WGS) entry which is preliminary data.</text>
</comment>
<dbReference type="CDD" id="cd06267">
    <property type="entry name" value="PBP1_LacI_sugar_binding-like"/>
    <property type="match status" value="1"/>
</dbReference>
<keyword evidence="6" id="KW-1185">Reference proteome</keyword>
<dbReference type="GO" id="GO:0003700">
    <property type="term" value="F:DNA-binding transcription factor activity"/>
    <property type="evidence" value="ECO:0007669"/>
    <property type="project" value="TreeGrafter"/>
</dbReference>
<dbReference type="InterPro" id="IPR046335">
    <property type="entry name" value="LacI/GalR-like_sensor"/>
</dbReference>
<dbReference type="SMART" id="SM00354">
    <property type="entry name" value="HTH_LACI"/>
    <property type="match status" value="1"/>
</dbReference>
<sequence length="330" mass="37069">MSVTKKQIADHLGISRTAVSLVLNNSPSSSISHETRDRILQAAKELGYKDTTPRHRLCLLLINMEVDDPRFMSRLDVITRAADRMQCDLIFKYIPQTNDSITQLTHFLHTTDLAGIIVRGLYTAETIQALEQAAVPYLLQSFEEHVPAPSSNMRQIIYDQSQVAYTATKRLIDLGHRQIALFLGSIDLQVHVVTLRGYRQALIDHGITPNMGLVQSCKEEDGYELCRRLRIYEVPYTAILCCNTIAQFAALQWHKDHSVAVPEQVSLLGFGATSLINASTPVLSSVRVDSDEMMQAMMKQIEGLLTEDQATTLYVDKVEFLGKATLYQTR</sequence>